<comment type="caution">
    <text evidence="1">The sequence shown here is derived from an EMBL/GenBank/DDBJ whole genome shotgun (WGS) entry which is preliminary data.</text>
</comment>
<dbReference type="Gene3D" id="2.130.10.10">
    <property type="entry name" value="YVTN repeat-like/Quinoprotein amine dehydrogenase"/>
    <property type="match status" value="1"/>
</dbReference>
<dbReference type="InterPro" id="IPR011047">
    <property type="entry name" value="Quinoprotein_ADH-like_sf"/>
</dbReference>
<dbReference type="InterPro" id="IPR015943">
    <property type="entry name" value="WD40/YVTN_repeat-like_dom_sf"/>
</dbReference>
<sequence>MNKYEVSSRPLDTPTDVTYNGNVIVSSWDGKLYVYGLQNREMKSTYCHSIPISRTLVSGGNILFADILGNIKSLSSEYREISSDKTSMDGVHTLEEYNGMYIMCGWSSKLCLIQNNNLEYVEIGLKTQASSLFGDKLALIEGNSVHILDMKTYKLTYTRRMNEQLRSVKLDGNLLYLGTYGGKLRVVDLDLDSENVINAHQTISGDKKILYPVNQIEKYTKIYTCGSDGVLNRFSIGNKISQKIIQSFDQGILRFKKIDSKFVVCCGYNYEKGVGETNYNPVYIFDA</sequence>
<dbReference type="SUPFAM" id="SSF50998">
    <property type="entry name" value="Quinoprotein alcohol dehydrogenase-like"/>
    <property type="match status" value="1"/>
</dbReference>
<proteinExistence type="predicted"/>
<keyword evidence="2" id="KW-1185">Reference proteome</keyword>
<dbReference type="EMBL" id="SBJO01000012">
    <property type="protein sequence ID" value="KAF9764675.1"/>
    <property type="molecule type" value="Genomic_DNA"/>
</dbReference>
<reference evidence="1 2" key="1">
    <citation type="journal article" date="2020" name="Genome Biol. Evol.">
        <title>Comparative genomics of strictly vertically transmitted, feminizing microsporidia endosymbionts of amphipod crustaceans.</title>
        <authorList>
            <person name="Cormier A."/>
            <person name="Chebbi M.A."/>
            <person name="Giraud I."/>
            <person name="Wattier R."/>
            <person name="Teixeira M."/>
            <person name="Gilbert C."/>
            <person name="Rigaud T."/>
            <person name="Cordaux R."/>
        </authorList>
    </citation>
    <scope>NUCLEOTIDE SEQUENCE [LARGE SCALE GENOMIC DNA]</scope>
    <source>
        <strain evidence="1 2">Ou3-Ou53</strain>
    </source>
</reference>
<organism evidence="1 2">
    <name type="scientific">Nosema granulosis</name>
    <dbReference type="NCBI Taxonomy" id="83296"/>
    <lineage>
        <taxon>Eukaryota</taxon>
        <taxon>Fungi</taxon>
        <taxon>Fungi incertae sedis</taxon>
        <taxon>Microsporidia</taxon>
        <taxon>Nosematidae</taxon>
        <taxon>Nosema</taxon>
    </lineage>
</organism>
<accession>A0A9P6L038</accession>
<dbReference type="AlphaFoldDB" id="A0A9P6L038"/>
<gene>
    <name evidence="1" type="primary">bub3</name>
    <name evidence="1" type="ORF">NGRA_0365</name>
</gene>
<evidence type="ECO:0000313" key="1">
    <source>
        <dbReference type="EMBL" id="KAF9764675.1"/>
    </source>
</evidence>
<dbReference type="OrthoDB" id="10262475at2759"/>
<name>A0A9P6L038_9MICR</name>
<evidence type="ECO:0000313" key="2">
    <source>
        <dbReference type="Proteomes" id="UP000740883"/>
    </source>
</evidence>
<dbReference type="Proteomes" id="UP000740883">
    <property type="component" value="Unassembled WGS sequence"/>
</dbReference>
<protein>
    <submittedName>
        <fullName evidence="1">Mitotic checkpoint protein bub3</fullName>
    </submittedName>
</protein>